<feature type="transmembrane region" description="Helical" evidence="5">
    <location>
        <begin position="373"/>
        <end position="394"/>
    </location>
</feature>
<feature type="transmembrane region" description="Helical" evidence="5">
    <location>
        <begin position="209"/>
        <end position="235"/>
    </location>
</feature>
<dbReference type="EMBL" id="JAGGKO010000002">
    <property type="protein sequence ID" value="MBP1954446.1"/>
    <property type="molecule type" value="Genomic_DNA"/>
</dbReference>
<gene>
    <name evidence="6" type="ORF">GCM10009017_09020</name>
    <name evidence="7" type="ORF">J2752_001358</name>
</gene>
<keyword evidence="4 5" id="KW-0472">Membrane</keyword>
<evidence type="ECO:0000256" key="3">
    <source>
        <dbReference type="ARBA" id="ARBA00022989"/>
    </source>
</evidence>
<evidence type="ECO:0000256" key="1">
    <source>
        <dbReference type="ARBA" id="ARBA00004141"/>
    </source>
</evidence>
<accession>A0A830FYF0</accession>
<keyword evidence="3 5" id="KW-1133">Transmembrane helix</keyword>
<comment type="subcellular location">
    <subcellularLocation>
        <location evidence="1">Membrane</location>
        <topology evidence="1">Multi-pass membrane protein</topology>
    </subcellularLocation>
</comment>
<dbReference type="Proteomes" id="UP000765891">
    <property type="component" value="Unassembled WGS sequence"/>
</dbReference>
<reference evidence="6" key="2">
    <citation type="submission" date="2020-09" db="EMBL/GenBank/DDBJ databases">
        <authorList>
            <person name="Sun Q."/>
            <person name="Ohkuma M."/>
        </authorList>
    </citation>
    <scope>NUCLEOTIDE SEQUENCE</scope>
    <source>
        <strain evidence="6">JCM 16108</strain>
    </source>
</reference>
<comment type="caution">
    <text evidence="6">The sequence shown here is derived from an EMBL/GenBank/DDBJ whole genome shotgun (WGS) entry which is preliminary data.</text>
</comment>
<reference evidence="7" key="3">
    <citation type="submission" date="2021-03" db="EMBL/GenBank/DDBJ databases">
        <title>Genomic Encyclopedia of Type Strains, Phase IV (KMG-IV): sequencing the most valuable type-strain genomes for metagenomic binning, comparative biology and taxonomic classification.</title>
        <authorList>
            <person name="Goeker M."/>
        </authorList>
    </citation>
    <scope>NUCLEOTIDE SEQUENCE</scope>
    <source>
        <strain evidence="7">DSM 22443</strain>
    </source>
</reference>
<feature type="transmembrane region" description="Helical" evidence="5">
    <location>
        <begin position="309"/>
        <end position="326"/>
    </location>
</feature>
<dbReference type="EMBL" id="BMOO01000002">
    <property type="protein sequence ID" value="GGM61059.1"/>
    <property type="molecule type" value="Genomic_DNA"/>
</dbReference>
<dbReference type="Pfam" id="PF00939">
    <property type="entry name" value="Na_sulph_symp"/>
    <property type="match status" value="1"/>
</dbReference>
<name>A0A830FYF0_9EURY</name>
<protein>
    <submittedName>
        <fullName evidence="7">Anion transporter</fullName>
    </submittedName>
</protein>
<organism evidence="6 8">
    <name type="scientific">Halarchaeum rubridurum</name>
    <dbReference type="NCBI Taxonomy" id="489911"/>
    <lineage>
        <taxon>Archaea</taxon>
        <taxon>Methanobacteriati</taxon>
        <taxon>Methanobacteriota</taxon>
        <taxon>Stenosarchaea group</taxon>
        <taxon>Halobacteria</taxon>
        <taxon>Halobacteriales</taxon>
        <taxon>Halobacteriaceae</taxon>
    </lineage>
</organism>
<dbReference type="GO" id="GO:0005886">
    <property type="term" value="C:plasma membrane"/>
    <property type="evidence" value="ECO:0007669"/>
    <property type="project" value="TreeGrafter"/>
</dbReference>
<dbReference type="OrthoDB" id="222194at2157"/>
<dbReference type="Proteomes" id="UP000614609">
    <property type="component" value="Unassembled WGS sequence"/>
</dbReference>
<dbReference type="PANTHER" id="PTHR43652:SF2">
    <property type="entry name" value="BASIC AMINO ACID ANTIPORTER YFCC-RELATED"/>
    <property type="match status" value="1"/>
</dbReference>
<proteinExistence type="predicted"/>
<keyword evidence="8" id="KW-1185">Reference proteome</keyword>
<dbReference type="InterPro" id="IPR051679">
    <property type="entry name" value="DASS-Related_Transporters"/>
</dbReference>
<evidence type="ECO:0000313" key="7">
    <source>
        <dbReference type="EMBL" id="MBP1954446.1"/>
    </source>
</evidence>
<keyword evidence="2 5" id="KW-0812">Transmembrane</keyword>
<feature type="transmembrane region" description="Helical" evidence="5">
    <location>
        <begin position="169"/>
        <end position="189"/>
    </location>
</feature>
<dbReference type="RefSeq" id="WP_188870309.1">
    <property type="nucleotide sequence ID" value="NZ_BMOO01000002.1"/>
</dbReference>
<feature type="transmembrane region" description="Helical" evidence="5">
    <location>
        <begin position="278"/>
        <end position="297"/>
    </location>
</feature>
<feature type="transmembrane region" description="Helical" evidence="5">
    <location>
        <begin position="33"/>
        <end position="62"/>
    </location>
</feature>
<feature type="transmembrane region" description="Helical" evidence="5">
    <location>
        <begin position="400"/>
        <end position="419"/>
    </location>
</feature>
<evidence type="ECO:0000256" key="2">
    <source>
        <dbReference type="ARBA" id="ARBA00022692"/>
    </source>
</evidence>
<evidence type="ECO:0000313" key="8">
    <source>
        <dbReference type="Proteomes" id="UP000614609"/>
    </source>
</evidence>
<feature type="transmembrane region" description="Helical" evidence="5">
    <location>
        <begin position="120"/>
        <end position="148"/>
    </location>
</feature>
<dbReference type="PANTHER" id="PTHR43652">
    <property type="entry name" value="BASIC AMINO ACID ANTIPORTER YFCC-RELATED"/>
    <property type="match status" value="1"/>
</dbReference>
<evidence type="ECO:0000313" key="6">
    <source>
        <dbReference type="EMBL" id="GGM61059.1"/>
    </source>
</evidence>
<feature type="transmembrane region" description="Helical" evidence="5">
    <location>
        <begin position="69"/>
        <end position="89"/>
    </location>
</feature>
<dbReference type="GO" id="GO:0022857">
    <property type="term" value="F:transmembrane transporter activity"/>
    <property type="evidence" value="ECO:0007669"/>
    <property type="project" value="InterPro"/>
</dbReference>
<evidence type="ECO:0000256" key="5">
    <source>
        <dbReference type="SAM" id="Phobius"/>
    </source>
</evidence>
<feature type="transmembrane region" description="Helical" evidence="5">
    <location>
        <begin position="346"/>
        <end position="366"/>
    </location>
</feature>
<sequence>MTRTRAWLATCLGVALAAAVVFAAPMPTAQARVLAITLFAIVAWIAAPVPPWVTGLTAIGLIGLAQTPALALSGFGSPATWLIVFGLVVGEATRRSGLATATQAFVFRHLDVDGADPRGLYYRLLALLCAVGLAFALLLPAALVRVLIAIPVLVEVGSVFEDRRPRLGVFFAPLFATYYGASGILTANLPNVIITGIVESIAGVSITWSQWFVSLFPVMSLGRVLLIFAVVGVLYRPAADAALSPPTAADVETGDARRMLCLLFVGVVFWASDAVHGLHPMFGALLVAVLALLPRVGVMNYDAVEDVDFSVVFFVGAVFAVSAALAETGFTETAANALLRFIPADAPSAVVLACVFFVTTALTFVIEGVAVSSVLTPILVTFAASAGIPVDHVAYVEASALATFFFPYQSAVLVVILRADLVETRDVVRTASVLSLATILLLLPAEIGYLTL</sequence>
<reference evidence="6" key="1">
    <citation type="journal article" date="2014" name="Int. J. Syst. Evol. Microbiol.">
        <title>Complete genome sequence of Corynebacterium casei LMG S-19264T (=DSM 44701T), isolated from a smear-ripened cheese.</title>
        <authorList>
            <consortium name="US DOE Joint Genome Institute (JGI-PGF)"/>
            <person name="Walter F."/>
            <person name="Albersmeier A."/>
            <person name="Kalinowski J."/>
            <person name="Ruckert C."/>
        </authorList>
    </citation>
    <scope>NUCLEOTIDE SEQUENCE</scope>
    <source>
        <strain evidence="6">JCM 16108</strain>
    </source>
</reference>
<evidence type="ECO:0000256" key="4">
    <source>
        <dbReference type="ARBA" id="ARBA00023136"/>
    </source>
</evidence>
<feature type="transmembrane region" description="Helical" evidence="5">
    <location>
        <begin position="431"/>
        <end position="450"/>
    </location>
</feature>
<dbReference type="InterPro" id="IPR001898">
    <property type="entry name" value="SLC13A/DASS"/>
</dbReference>
<dbReference type="AlphaFoldDB" id="A0A830FYF0"/>